<keyword evidence="2" id="KW-1185">Reference proteome</keyword>
<gene>
    <name evidence="1" type="ORF">DNK49_18970</name>
</gene>
<reference evidence="1 2" key="1">
    <citation type="submission" date="2018-06" db="EMBL/GenBank/DDBJ databases">
        <title>Azoarcus communis strain SWub3 genome.</title>
        <authorList>
            <person name="Zorraquino Salvo V."/>
            <person name="Toubiana D."/>
            <person name="Blumwald E."/>
        </authorList>
    </citation>
    <scope>NUCLEOTIDE SEQUENCE [LARGE SCALE GENOMIC DNA]</scope>
    <source>
        <strain evidence="1 2">SWub3</strain>
    </source>
</reference>
<evidence type="ECO:0000313" key="1">
    <source>
        <dbReference type="EMBL" id="PZA14928.1"/>
    </source>
</evidence>
<name>A0A323V442_9RHOO</name>
<proteinExistence type="predicted"/>
<organism evidence="1 2">
    <name type="scientific">Parazoarcus communis SWub3 = DSM 12120</name>
    <dbReference type="NCBI Taxonomy" id="1121029"/>
    <lineage>
        <taxon>Bacteria</taxon>
        <taxon>Pseudomonadati</taxon>
        <taxon>Pseudomonadota</taxon>
        <taxon>Betaproteobacteria</taxon>
        <taxon>Rhodocyclales</taxon>
        <taxon>Zoogloeaceae</taxon>
        <taxon>Parazoarcus</taxon>
    </lineage>
</organism>
<dbReference type="AlphaFoldDB" id="A0A323V442"/>
<comment type="caution">
    <text evidence="1">The sequence shown here is derived from an EMBL/GenBank/DDBJ whole genome shotgun (WGS) entry which is preliminary data.</text>
</comment>
<evidence type="ECO:0000313" key="2">
    <source>
        <dbReference type="Proteomes" id="UP000248259"/>
    </source>
</evidence>
<dbReference type="EMBL" id="QKOE01000019">
    <property type="protein sequence ID" value="PZA14928.1"/>
    <property type="molecule type" value="Genomic_DNA"/>
</dbReference>
<dbReference type="Proteomes" id="UP000248259">
    <property type="component" value="Unassembled WGS sequence"/>
</dbReference>
<accession>A0A323V442</accession>
<protein>
    <submittedName>
        <fullName evidence="1">Uncharacterized protein</fullName>
    </submittedName>
</protein>
<sequence>MTPKGLPVNENDIRSLVFTTITPLWIALHEKGLIPLHELALYYEDALARRRFELGESDGDTQLAQELASSIHKLAAAVQARGRAAKGGADTPPSA</sequence>